<dbReference type="AlphaFoldDB" id="A0A9P6C990"/>
<evidence type="ECO:0000313" key="4">
    <source>
        <dbReference type="EMBL" id="KAF9457071.1"/>
    </source>
</evidence>
<gene>
    <name evidence="4" type="ORF">BDZ94DRAFT_1343911</name>
</gene>
<accession>A0A9P6C990</accession>
<protein>
    <submittedName>
        <fullName evidence="4">Isochorismatase hydrolase</fullName>
    </submittedName>
</protein>
<dbReference type="InterPro" id="IPR036380">
    <property type="entry name" value="Isochorismatase-like_sf"/>
</dbReference>
<dbReference type="GO" id="GO:0016787">
    <property type="term" value="F:hydrolase activity"/>
    <property type="evidence" value="ECO:0007669"/>
    <property type="project" value="UniProtKB-KW"/>
</dbReference>
<dbReference type="SUPFAM" id="SSF52499">
    <property type="entry name" value="Isochorismatase-like hydrolases"/>
    <property type="match status" value="1"/>
</dbReference>
<evidence type="ECO:0000259" key="3">
    <source>
        <dbReference type="Pfam" id="PF00857"/>
    </source>
</evidence>
<sequence length="295" mass="32268">MAGVYTLVSAPVEYGTDSSGFWVEYPSGLVDLSRSQHTSEGAAPGNPADEPILKVGQADISVDKGRSIRIDTKASAMVIIDMQNFFLHPELRRHPTGLACVDSILSVLPIIRSSGIKVLWVNWGLTEHELQTIPPSLCRSFRKNGHSGGFGSQLPGKFGRLLMRDEVNSELYGQLQSEYFKGKAAGTDFWINKNRMSGLWGYQTALDLYLKENGISTLLFGGVNADQCVLGTVVDAYSRGYDCILVQDATATTSPDGGLSNFIHNTTNSYGYVTDTTRLQEMKRSNPADIQTCRN</sequence>
<feature type="domain" description="Isochorismatase-like" evidence="3">
    <location>
        <begin position="75"/>
        <end position="277"/>
    </location>
</feature>
<dbReference type="PANTHER" id="PTHR43540">
    <property type="entry name" value="PEROXYUREIDOACRYLATE/UREIDOACRYLATE AMIDOHYDROLASE-RELATED"/>
    <property type="match status" value="1"/>
</dbReference>
<dbReference type="Proteomes" id="UP000807353">
    <property type="component" value="Unassembled WGS sequence"/>
</dbReference>
<evidence type="ECO:0000256" key="2">
    <source>
        <dbReference type="ARBA" id="ARBA00022801"/>
    </source>
</evidence>
<evidence type="ECO:0000256" key="1">
    <source>
        <dbReference type="ARBA" id="ARBA00006336"/>
    </source>
</evidence>
<comment type="caution">
    <text evidence="4">The sequence shown here is derived from an EMBL/GenBank/DDBJ whole genome shotgun (WGS) entry which is preliminary data.</text>
</comment>
<dbReference type="Pfam" id="PF00857">
    <property type="entry name" value="Isochorismatase"/>
    <property type="match status" value="1"/>
</dbReference>
<keyword evidence="2 4" id="KW-0378">Hydrolase</keyword>
<reference evidence="4" key="1">
    <citation type="submission" date="2020-11" db="EMBL/GenBank/DDBJ databases">
        <authorList>
            <consortium name="DOE Joint Genome Institute"/>
            <person name="Ahrendt S."/>
            <person name="Riley R."/>
            <person name="Andreopoulos W."/>
            <person name="Labutti K."/>
            <person name="Pangilinan J."/>
            <person name="Ruiz-Duenas F.J."/>
            <person name="Barrasa J.M."/>
            <person name="Sanchez-Garcia M."/>
            <person name="Camarero S."/>
            <person name="Miyauchi S."/>
            <person name="Serrano A."/>
            <person name="Linde D."/>
            <person name="Babiker R."/>
            <person name="Drula E."/>
            <person name="Ayuso-Fernandez I."/>
            <person name="Pacheco R."/>
            <person name="Padilla G."/>
            <person name="Ferreira P."/>
            <person name="Barriuso J."/>
            <person name="Kellner H."/>
            <person name="Castanera R."/>
            <person name="Alfaro M."/>
            <person name="Ramirez L."/>
            <person name="Pisabarro A.G."/>
            <person name="Kuo A."/>
            <person name="Tritt A."/>
            <person name="Lipzen A."/>
            <person name="He G."/>
            <person name="Yan M."/>
            <person name="Ng V."/>
            <person name="Cullen D."/>
            <person name="Martin F."/>
            <person name="Rosso M.-N."/>
            <person name="Henrissat B."/>
            <person name="Hibbett D."/>
            <person name="Martinez A.T."/>
            <person name="Grigoriev I.V."/>
        </authorList>
    </citation>
    <scope>NUCLEOTIDE SEQUENCE</scope>
    <source>
        <strain evidence="4">CBS 247.69</strain>
    </source>
</reference>
<comment type="similarity">
    <text evidence="1">Belongs to the isochorismatase family.</text>
</comment>
<dbReference type="EMBL" id="MU150388">
    <property type="protein sequence ID" value="KAF9457071.1"/>
    <property type="molecule type" value="Genomic_DNA"/>
</dbReference>
<dbReference type="Gene3D" id="3.40.50.850">
    <property type="entry name" value="Isochorismatase-like"/>
    <property type="match status" value="1"/>
</dbReference>
<dbReference type="CDD" id="cd00431">
    <property type="entry name" value="cysteine_hydrolases"/>
    <property type="match status" value="1"/>
</dbReference>
<name>A0A9P6C990_9AGAR</name>
<dbReference type="PANTHER" id="PTHR43540:SF9">
    <property type="entry name" value="FAMILY HYDROLASE, PUTATIVE (AFU_ORTHOLOGUE AFUA_2G08700)-RELATED"/>
    <property type="match status" value="1"/>
</dbReference>
<dbReference type="InterPro" id="IPR050272">
    <property type="entry name" value="Isochorismatase-like_hydrls"/>
</dbReference>
<organism evidence="4 5">
    <name type="scientific">Collybia nuda</name>
    <dbReference type="NCBI Taxonomy" id="64659"/>
    <lineage>
        <taxon>Eukaryota</taxon>
        <taxon>Fungi</taxon>
        <taxon>Dikarya</taxon>
        <taxon>Basidiomycota</taxon>
        <taxon>Agaricomycotina</taxon>
        <taxon>Agaricomycetes</taxon>
        <taxon>Agaricomycetidae</taxon>
        <taxon>Agaricales</taxon>
        <taxon>Tricholomatineae</taxon>
        <taxon>Clitocybaceae</taxon>
        <taxon>Collybia</taxon>
    </lineage>
</organism>
<dbReference type="OrthoDB" id="167809at2759"/>
<keyword evidence="5" id="KW-1185">Reference proteome</keyword>
<dbReference type="InterPro" id="IPR000868">
    <property type="entry name" value="Isochorismatase-like_dom"/>
</dbReference>
<proteinExistence type="inferred from homology"/>
<evidence type="ECO:0000313" key="5">
    <source>
        <dbReference type="Proteomes" id="UP000807353"/>
    </source>
</evidence>